<dbReference type="EMBL" id="VRMN01000001">
    <property type="protein sequence ID" value="KAA8499577.1"/>
    <property type="molecule type" value="Genomic_DNA"/>
</dbReference>
<evidence type="ECO:0000313" key="1">
    <source>
        <dbReference type="EMBL" id="KAA8499577.1"/>
    </source>
</evidence>
<name>A0A5J4ZAC0_PORPP</name>
<evidence type="ECO:0000313" key="2">
    <source>
        <dbReference type="Proteomes" id="UP000324585"/>
    </source>
</evidence>
<protein>
    <submittedName>
        <fullName evidence="1">Uncharacterized protein</fullName>
    </submittedName>
</protein>
<keyword evidence="2" id="KW-1185">Reference proteome</keyword>
<dbReference type="InterPro" id="IPR036397">
    <property type="entry name" value="RNaseH_sf"/>
</dbReference>
<dbReference type="OrthoDB" id="108002at2759"/>
<dbReference type="Proteomes" id="UP000324585">
    <property type="component" value="Unassembled WGS sequence"/>
</dbReference>
<reference evidence="2" key="1">
    <citation type="journal article" date="2019" name="Nat. Commun.">
        <title>Expansion of phycobilisome linker gene families in mesophilic red algae.</title>
        <authorList>
            <person name="Lee J."/>
            <person name="Kim D."/>
            <person name="Bhattacharya D."/>
            <person name="Yoon H.S."/>
        </authorList>
    </citation>
    <scope>NUCLEOTIDE SEQUENCE [LARGE SCALE GENOMIC DNA]</scope>
    <source>
        <strain evidence="2">CCMP 1328</strain>
    </source>
</reference>
<dbReference type="AlphaFoldDB" id="A0A5J4ZAC0"/>
<sequence length="120" mass="13171">MDSNDGSKFYWAGLEDEPSGCLSRVCGGQGLMVRKAIQGDGKLTLLFAKDSDPGGQAAAKYVERSDRSRVIVQAEEKLGYFTIMRDRAASHRAQITLDWKERSDVEVLDLAAPSAEPDFT</sequence>
<dbReference type="GO" id="GO:0003676">
    <property type="term" value="F:nucleic acid binding"/>
    <property type="evidence" value="ECO:0007669"/>
    <property type="project" value="InterPro"/>
</dbReference>
<comment type="caution">
    <text evidence="1">The sequence shown here is derived from an EMBL/GenBank/DDBJ whole genome shotgun (WGS) entry which is preliminary data.</text>
</comment>
<gene>
    <name evidence="1" type="ORF">FVE85_7162</name>
</gene>
<accession>A0A5J4ZAC0</accession>
<organism evidence="1 2">
    <name type="scientific">Porphyridium purpureum</name>
    <name type="common">Red alga</name>
    <name type="synonym">Porphyridium cruentum</name>
    <dbReference type="NCBI Taxonomy" id="35688"/>
    <lineage>
        <taxon>Eukaryota</taxon>
        <taxon>Rhodophyta</taxon>
        <taxon>Bangiophyceae</taxon>
        <taxon>Porphyridiales</taxon>
        <taxon>Porphyridiaceae</taxon>
        <taxon>Porphyridium</taxon>
    </lineage>
</organism>
<proteinExistence type="predicted"/>
<dbReference type="Gene3D" id="3.30.420.10">
    <property type="entry name" value="Ribonuclease H-like superfamily/Ribonuclease H"/>
    <property type="match status" value="1"/>
</dbReference>